<evidence type="ECO:0000313" key="4">
    <source>
        <dbReference type="EMBL" id="RRJ67701.1"/>
    </source>
</evidence>
<keyword evidence="2" id="KW-0012">Acyltransferase</keyword>
<reference evidence="4 5" key="1">
    <citation type="submission" date="2018-11" db="EMBL/GenBank/DDBJ databases">
        <title>Genome sequencing of Paenibacillus sp. KCOM 3021 (= ChDC PVNT-B20).</title>
        <authorList>
            <person name="Kook J.-K."/>
            <person name="Park S.-N."/>
            <person name="Lim Y.K."/>
        </authorList>
    </citation>
    <scope>NUCLEOTIDE SEQUENCE [LARGE SCALE GENOMIC DNA]</scope>
    <source>
        <strain evidence="4 5">KCOM 3021</strain>
    </source>
</reference>
<proteinExistence type="predicted"/>
<dbReference type="EMBL" id="RRCN01000001">
    <property type="protein sequence ID" value="RRJ67701.1"/>
    <property type="molecule type" value="Genomic_DNA"/>
</dbReference>
<keyword evidence="5" id="KW-1185">Reference proteome</keyword>
<dbReference type="InterPro" id="IPR051016">
    <property type="entry name" value="Diverse_Substrate_AcTransf"/>
</dbReference>
<dbReference type="Gene3D" id="3.40.630.30">
    <property type="match status" value="1"/>
</dbReference>
<dbReference type="OrthoDB" id="9792929at2"/>
<sequence length="156" mass="17912">MNPSISIKQAGSEDLEELAVLFNEYRIFYEQASDVEGATRFLSERLSRNESVVFLAVDGADQKPIGFTQLYPSFSSVSMKRLWVLNDLYVREEYRKQGAGKLLLEAARTHALQTNAKGLELSTAITNERAQRLYEKKGYIKDTEFYHYFLTLQPEV</sequence>
<dbReference type="PROSITE" id="PS51186">
    <property type="entry name" value="GNAT"/>
    <property type="match status" value="1"/>
</dbReference>
<feature type="domain" description="N-acetyltransferase" evidence="3">
    <location>
        <begin position="5"/>
        <end position="156"/>
    </location>
</feature>
<name>A0A3P3UBI3_9BACL</name>
<dbReference type="PANTHER" id="PTHR10545:SF29">
    <property type="entry name" value="GH14572P-RELATED"/>
    <property type="match status" value="1"/>
</dbReference>
<dbReference type="InterPro" id="IPR000182">
    <property type="entry name" value="GNAT_dom"/>
</dbReference>
<dbReference type="Proteomes" id="UP000267017">
    <property type="component" value="Unassembled WGS sequence"/>
</dbReference>
<protein>
    <submittedName>
        <fullName evidence="4">GNAT family N-acetyltransferase</fullName>
    </submittedName>
</protein>
<comment type="caution">
    <text evidence="4">The sequence shown here is derived from an EMBL/GenBank/DDBJ whole genome shotgun (WGS) entry which is preliminary data.</text>
</comment>
<accession>A0A3P3UBI3</accession>
<organism evidence="4 5">
    <name type="scientific">Paenibacillus oralis</name>
    <dbReference type="NCBI Taxonomy" id="2490856"/>
    <lineage>
        <taxon>Bacteria</taxon>
        <taxon>Bacillati</taxon>
        <taxon>Bacillota</taxon>
        <taxon>Bacilli</taxon>
        <taxon>Bacillales</taxon>
        <taxon>Paenibacillaceae</taxon>
        <taxon>Paenibacillus</taxon>
    </lineage>
</organism>
<dbReference type="SUPFAM" id="SSF55729">
    <property type="entry name" value="Acyl-CoA N-acyltransferases (Nat)"/>
    <property type="match status" value="1"/>
</dbReference>
<dbReference type="AlphaFoldDB" id="A0A3P3UBI3"/>
<evidence type="ECO:0000256" key="2">
    <source>
        <dbReference type="ARBA" id="ARBA00023315"/>
    </source>
</evidence>
<dbReference type="InterPro" id="IPR016181">
    <property type="entry name" value="Acyl_CoA_acyltransferase"/>
</dbReference>
<dbReference type="PANTHER" id="PTHR10545">
    <property type="entry name" value="DIAMINE N-ACETYLTRANSFERASE"/>
    <property type="match status" value="1"/>
</dbReference>
<evidence type="ECO:0000313" key="5">
    <source>
        <dbReference type="Proteomes" id="UP000267017"/>
    </source>
</evidence>
<dbReference type="CDD" id="cd04301">
    <property type="entry name" value="NAT_SF"/>
    <property type="match status" value="1"/>
</dbReference>
<gene>
    <name evidence="4" type="ORF">EHV15_21690</name>
</gene>
<evidence type="ECO:0000259" key="3">
    <source>
        <dbReference type="PROSITE" id="PS51186"/>
    </source>
</evidence>
<evidence type="ECO:0000256" key="1">
    <source>
        <dbReference type="ARBA" id="ARBA00022679"/>
    </source>
</evidence>
<dbReference type="Pfam" id="PF00583">
    <property type="entry name" value="Acetyltransf_1"/>
    <property type="match status" value="1"/>
</dbReference>
<dbReference type="GO" id="GO:0008080">
    <property type="term" value="F:N-acetyltransferase activity"/>
    <property type="evidence" value="ECO:0007669"/>
    <property type="project" value="TreeGrafter"/>
</dbReference>
<keyword evidence="1 4" id="KW-0808">Transferase</keyword>